<protein>
    <submittedName>
        <fullName evidence="8">GntR family transcriptional regulator</fullName>
    </submittedName>
</protein>
<dbReference type="SUPFAM" id="SSF53383">
    <property type="entry name" value="PLP-dependent transferases"/>
    <property type="match status" value="1"/>
</dbReference>
<dbReference type="Pfam" id="PF00155">
    <property type="entry name" value="Aminotran_1_2"/>
    <property type="match status" value="1"/>
</dbReference>
<dbReference type="InterPro" id="IPR036390">
    <property type="entry name" value="WH_DNA-bd_sf"/>
</dbReference>
<dbReference type="InterPro" id="IPR015424">
    <property type="entry name" value="PyrdxlP-dep_Trfase"/>
</dbReference>
<dbReference type="InterPro" id="IPR015422">
    <property type="entry name" value="PyrdxlP-dep_Trfase_small"/>
</dbReference>
<dbReference type="InterPro" id="IPR015421">
    <property type="entry name" value="PyrdxlP-dep_Trfase_major"/>
</dbReference>
<keyword evidence="3" id="KW-0663">Pyridoxal phosphate</keyword>
<dbReference type="Gene3D" id="3.40.640.10">
    <property type="entry name" value="Type I PLP-dependent aspartate aminotransferase-like (Major domain)"/>
    <property type="match status" value="1"/>
</dbReference>
<keyword evidence="2" id="KW-0808">Transferase</keyword>
<evidence type="ECO:0000256" key="2">
    <source>
        <dbReference type="ARBA" id="ARBA00022576"/>
    </source>
</evidence>
<evidence type="ECO:0000256" key="5">
    <source>
        <dbReference type="ARBA" id="ARBA00023125"/>
    </source>
</evidence>
<evidence type="ECO:0000256" key="1">
    <source>
        <dbReference type="ARBA" id="ARBA00005384"/>
    </source>
</evidence>
<sequence>MPVNSFDNYPMTWKPDKQLLKAPLYTSLAKLLEKDIIEGRLTAETKLPPQRELADFLDLNLSTVTRAFKLCEQKGLIYAIIGKGTFISPNRAKPLATLPKNETLIPLGNLHPYYQLNYVVSDISRRILQSQSVDRLFEFDTKNNTQEHKAVAQQWLKKFQINTLKENIFLTYGTQNALVLLFLTVFKAGDKIATDTFTYTNFIALAQQFKIELVPIISDHKGIIPEDLEKKCRQQMIKGIYLVPTSNNPTGITMTLERRQQLVSLISKNYLLLIEDDTYAFTNYEKLPALTTMIPKQAIYIHGLSKALFAGLRMAYMVVPDYLIQEINLTADAINARPPLLNTKITSDLISNGQADSTIAQKNHLSQERNALYDHYFPESTSSNPYNLFQWLPLPKNRSGYQFESLAKEKGVEVLCAERFLVGGLTAQSALRIATCSPNTLDELDKGLHILKSILEE</sequence>
<feature type="domain" description="HTH gntR-type" evidence="7">
    <location>
        <begin position="22"/>
        <end position="90"/>
    </location>
</feature>
<dbReference type="PANTHER" id="PTHR46577">
    <property type="entry name" value="HTH-TYPE TRANSCRIPTIONAL REGULATORY PROTEIN GABR"/>
    <property type="match status" value="1"/>
</dbReference>
<evidence type="ECO:0000256" key="4">
    <source>
        <dbReference type="ARBA" id="ARBA00023015"/>
    </source>
</evidence>
<proteinExistence type="inferred from homology"/>
<dbReference type="InterPro" id="IPR004839">
    <property type="entry name" value="Aminotransferase_I/II_large"/>
</dbReference>
<dbReference type="SMART" id="SM00345">
    <property type="entry name" value="HTH_GNTR"/>
    <property type="match status" value="1"/>
</dbReference>
<keyword evidence="6" id="KW-0804">Transcription</keyword>
<dbReference type="InterPro" id="IPR051446">
    <property type="entry name" value="HTH_trans_reg/aminotransferase"/>
</dbReference>
<dbReference type="PANTHER" id="PTHR46577:SF1">
    <property type="entry name" value="HTH-TYPE TRANSCRIPTIONAL REGULATORY PROTEIN GABR"/>
    <property type="match status" value="1"/>
</dbReference>
<dbReference type="InterPro" id="IPR000524">
    <property type="entry name" value="Tscrpt_reg_HTH_GntR"/>
</dbReference>
<evidence type="ECO:0000259" key="7">
    <source>
        <dbReference type="PROSITE" id="PS50949"/>
    </source>
</evidence>
<dbReference type="GO" id="GO:0030170">
    <property type="term" value="F:pyridoxal phosphate binding"/>
    <property type="evidence" value="ECO:0007669"/>
    <property type="project" value="InterPro"/>
</dbReference>
<dbReference type="SUPFAM" id="SSF46785">
    <property type="entry name" value="Winged helix' DNA-binding domain"/>
    <property type="match status" value="1"/>
</dbReference>
<dbReference type="Pfam" id="PF00392">
    <property type="entry name" value="GntR"/>
    <property type="match status" value="1"/>
</dbReference>
<dbReference type="CDD" id="cd00609">
    <property type="entry name" value="AAT_like"/>
    <property type="match status" value="1"/>
</dbReference>
<organism evidence="8 9">
    <name type="scientific">Streptococcus mutans SM6</name>
    <dbReference type="NCBI Taxonomy" id="857119"/>
    <lineage>
        <taxon>Bacteria</taxon>
        <taxon>Bacillati</taxon>
        <taxon>Bacillota</taxon>
        <taxon>Bacilli</taxon>
        <taxon>Lactobacillales</taxon>
        <taxon>Streptococcaceae</taxon>
        <taxon>Streptococcus</taxon>
    </lineage>
</organism>
<dbReference type="PROSITE" id="PS50949">
    <property type="entry name" value="HTH_GNTR"/>
    <property type="match status" value="1"/>
</dbReference>
<comment type="caution">
    <text evidence="8">The sequence shown here is derived from an EMBL/GenBank/DDBJ whole genome shotgun (WGS) entry which is preliminary data.</text>
</comment>
<keyword evidence="2" id="KW-0032">Aminotransferase</keyword>
<name>A0A829BJA1_STRMG</name>
<dbReference type="Gene3D" id="3.90.1150.10">
    <property type="entry name" value="Aspartate Aminotransferase, domain 1"/>
    <property type="match status" value="1"/>
</dbReference>
<keyword evidence="4" id="KW-0805">Transcription regulation</keyword>
<keyword evidence="5" id="KW-0238">DNA-binding</keyword>
<dbReference type="CDD" id="cd07377">
    <property type="entry name" value="WHTH_GntR"/>
    <property type="match status" value="1"/>
</dbReference>
<dbReference type="GO" id="GO:0008483">
    <property type="term" value="F:transaminase activity"/>
    <property type="evidence" value="ECO:0007669"/>
    <property type="project" value="UniProtKB-KW"/>
</dbReference>
<dbReference type="EMBL" id="AHSR01000020">
    <property type="protein sequence ID" value="EMC24094.1"/>
    <property type="molecule type" value="Genomic_DNA"/>
</dbReference>
<evidence type="ECO:0000313" key="8">
    <source>
        <dbReference type="EMBL" id="EMC24094.1"/>
    </source>
</evidence>
<dbReference type="GO" id="GO:0003700">
    <property type="term" value="F:DNA-binding transcription factor activity"/>
    <property type="evidence" value="ECO:0007669"/>
    <property type="project" value="InterPro"/>
</dbReference>
<dbReference type="GO" id="GO:0003677">
    <property type="term" value="F:DNA binding"/>
    <property type="evidence" value="ECO:0007669"/>
    <property type="project" value="UniProtKB-KW"/>
</dbReference>
<dbReference type="RefSeq" id="WP_002283430.1">
    <property type="nucleotide sequence ID" value="NZ_AHSR01000020.1"/>
</dbReference>
<accession>A0A829BJA1</accession>
<evidence type="ECO:0000256" key="3">
    <source>
        <dbReference type="ARBA" id="ARBA00022898"/>
    </source>
</evidence>
<dbReference type="Gene3D" id="1.10.10.10">
    <property type="entry name" value="Winged helix-like DNA-binding domain superfamily/Winged helix DNA-binding domain"/>
    <property type="match status" value="1"/>
</dbReference>
<evidence type="ECO:0000313" key="9">
    <source>
        <dbReference type="Proteomes" id="UP000011676"/>
    </source>
</evidence>
<dbReference type="Proteomes" id="UP000011676">
    <property type="component" value="Unassembled WGS sequence"/>
</dbReference>
<dbReference type="AlphaFoldDB" id="A0A829BJA1"/>
<reference evidence="8 9" key="1">
    <citation type="journal article" date="2013" name="Mol. Biol. Evol.">
        <title>Evolutionary and population genomics of the cavity causing bacteria Streptococcus mutans.</title>
        <authorList>
            <person name="Cornejo O.E."/>
            <person name="Lefebure T."/>
            <person name="Pavinski Bitar P.D."/>
            <person name="Lang P."/>
            <person name="Richards V.P."/>
            <person name="Eilertson K."/>
            <person name="Do T."/>
            <person name="Beighton D."/>
            <person name="Zeng L."/>
            <person name="Ahn S.J."/>
            <person name="Burne R.A."/>
            <person name="Siepel A."/>
            <person name="Bustamante C.D."/>
            <person name="Stanhope M.J."/>
        </authorList>
    </citation>
    <scope>NUCLEOTIDE SEQUENCE [LARGE SCALE GENOMIC DNA]</scope>
    <source>
        <strain evidence="8 9">SM6</strain>
    </source>
</reference>
<evidence type="ECO:0000256" key="6">
    <source>
        <dbReference type="ARBA" id="ARBA00023163"/>
    </source>
</evidence>
<gene>
    <name evidence="8" type="ORF">SMU82_05227</name>
</gene>
<dbReference type="InterPro" id="IPR036388">
    <property type="entry name" value="WH-like_DNA-bd_sf"/>
</dbReference>
<comment type="similarity">
    <text evidence="1">In the C-terminal section; belongs to the class-I pyridoxal-phosphate-dependent aminotransferase family.</text>
</comment>